<dbReference type="Proteomes" id="UP000295726">
    <property type="component" value="Unassembled WGS sequence"/>
</dbReference>
<organism evidence="1 2">
    <name type="scientific">Muricomes intestini</name>
    <dbReference type="NCBI Taxonomy" id="1796634"/>
    <lineage>
        <taxon>Bacteria</taxon>
        <taxon>Bacillati</taxon>
        <taxon>Bacillota</taxon>
        <taxon>Clostridia</taxon>
        <taxon>Lachnospirales</taxon>
        <taxon>Lachnospiraceae</taxon>
        <taxon>Muricomes</taxon>
    </lineage>
</organism>
<dbReference type="EMBL" id="SLZZ01000048">
    <property type="protein sequence ID" value="TCS73109.1"/>
    <property type="molecule type" value="Genomic_DNA"/>
</dbReference>
<name>A0A4R3JZV2_9FIRM</name>
<dbReference type="AlphaFoldDB" id="A0A4R3JZV2"/>
<evidence type="ECO:0000313" key="2">
    <source>
        <dbReference type="Proteomes" id="UP000295726"/>
    </source>
</evidence>
<sequence>MDFKEFANSMESSLNTHLKDSHPDIAVRQESVDKLQDESYTALSVMPAGDRIGVNINLDDLFDRMNSGSSYESGLPVDTTGPPLPYDIISMSKKQK</sequence>
<dbReference type="OrthoDB" id="1655031at2"/>
<comment type="caution">
    <text evidence="1">The sequence shown here is derived from an EMBL/GenBank/DDBJ whole genome shotgun (WGS) entry which is preliminary data.</text>
</comment>
<accession>A0A4R3JZV2</accession>
<evidence type="ECO:0000313" key="1">
    <source>
        <dbReference type="EMBL" id="TCS73109.1"/>
    </source>
</evidence>
<proteinExistence type="predicted"/>
<dbReference type="RefSeq" id="WP_132384116.1">
    <property type="nucleotide sequence ID" value="NZ_DAITGU010000098.1"/>
</dbReference>
<gene>
    <name evidence="1" type="ORF">EDD59_1483</name>
</gene>
<keyword evidence="2" id="KW-1185">Reference proteome</keyword>
<reference evidence="1 2" key="1">
    <citation type="submission" date="2019-03" db="EMBL/GenBank/DDBJ databases">
        <title>Genomic Encyclopedia of Type Strains, Phase IV (KMG-IV): sequencing the most valuable type-strain genomes for metagenomic binning, comparative biology and taxonomic classification.</title>
        <authorList>
            <person name="Goeker M."/>
        </authorList>
    </citation>
    <scope>NUCLEOTIDE SEQUENCE [LARGE SCALE GENOMIC DNA]</scope>
    <source>
        <strain evidence="1 2">DSM 29489</strain>
    </source>
</reference>
<protein>
    <submittedName>
        <fullName evidence="1">Uncharacterized protein</fullName>
    </submittedName>
</protein>